<dbReference type="InterPro" id="IPR045567">
    <property type="entry name" value="CofH/MnqC-like_C"/>
</dbReference>
<dbReference type="NCBIfam" id="TIGR03699">
    <property type="entry name" value="menaquin_MqnC"/>
    <property type="match status" value="1"/>
</dbReference>
<evidence type="ECO:0000259" key="9">
    <source>
        <dbReference type="PROSITE" id="PS51918"/>
    </source>
</evidence>
<feature type="binding site" evidence="6 7">
    <location>
        <position position="72"/>
    </location>
    <ligand>
        <name>[4Fe-4S] cluster</name>
        <dbReference type="ChEBI" id="CHEBI:49883"/>
        <note>4Fe-4S-S-AdoMet</note>
    </ligand>
</feature>
<dbReference type="GO" id="GO:0005506">
    <property type="term" value="F:iron ion binding"/>
    <property type="evidence" value="ECO:0007669"/>
    <property type="project" value="UniProtKB-UniRule"/>
</dbReference>
<organism evidence="10 11">
    <name type="scientific">Deinococcus indicus</name>
    <dbReference type="NCBI Taxonomy" id="223556"/>
    <lineage>
        <taxon>Bacteria</taxon>
        <taxon>Thermotogati</taxon>
        <taxon>Deinococcota</taxon>
        <taxon>Deinococci</taxon>
        <taxon>Deinococcales</taxon>
        <taxon>Deinococcaceae</taxon>
        <taxon>Deinococcus</taxon>
    </lineage>
</organism>
<dbReference type="HAMAP" id="MF_00992">
    <property type="entry name" value="MqnC"/>
    <property type="match status" value="1"/>
</dbReference>
<feature type="binding site" evidence="6 7">
    <location>
        <position position="79"/>
    </location>
    <ligand>
        <name>[4Fe-4S] cluster</name>
        <dbReference type="ChEBI" id="CHEBI:49883"/>
        <note>4Fe-4S-S-AdoMet</note>
    </ligand>
</feature>
<dbReference type="PROSITE" id="PS51918">
    <property type="entry name" value="RADICAL_SAM"/>
    <property type="match status" value="1"/>
</dbReference>
<protein>
    <recommendedName>
        <fullName evidence="6">Cyclic dehypoxanthine futalosine synthase</fullName>
        <shortName evidence="6">Cyclic DHFL synthase</shortName>
        <ecNumber evidence="6">1.21.98.1</ecNumber>
    </recommendedName>
    <alternativeName>
        <fullName evidence="6">Dehypoxanthine futalosine cyclase</fullName>
        <shortName evidence="6">DHFL cyclase</shortName>
    </alternativeName>
    <alternativeName>
        <fullName evidence="6">Menaquinone biosynthetic enzyme MqnC</fullName>
    </alternativeName>
</protein>
<dbReference type="SUPFAM" id="SSF102114">
    <property type="entry name" value="Radical SAM enzymes"/>
    <property type="match status" value="1"/>
</dbReference>
<comment type="cofactor">
    <cofactor evidence="6 7">
        <name>[4Fe-4S] cluster</name>
        <dbReference type="ChEBI" id="CHEBI:49883"/>
    </cofactor>
    <text evidence="6 7">Binds 1 [4Fe-4S] cluster. The cluster is coordinated with 3 cysteines and an exchangeable S-adenosyl-L-methionine.</text>
</comment>
<accession>A0A246BFB5</accession>
<dbReference type="InterPro" id="IPR013785">
    <property type="entry name" value="Aldolase_TIM"/>
</dbReference>
<evidence type="ECO:0000313" key="10">
    <source>
        <dbReference type="EMBL" id="OWL93912.1"/>
    </source>
</evidence>
<keyword evidence="2 6" id="KW-0949">S-adenosyl-L-methionine</keyword>
<feature type="binding site" evidence="8">
    <location>
        <position position="325"/>
    </location>
    <ligand>
        <name>(3R)-3-methyl-D-ornithine</name>
        <dbReference type="ChEBI" id="CHEBI:64642"/>
    </ligand>
</feature>
<dbReference type="GO" id="GO:0009234">
    <property type="term" value="P:menaquinone biosynthetic process"/>
    <property type="evidence" value="ECO:0007669"/>
    <property type="project" value="UniProtKB-UniRule"/>
</dbReference>
<evidence type="ECO:0000256" key="8">
    <source>
        <dbReference type="PIRSR" id="PIRSR004762-2"/>
    </source>
</evidence>
<comment type="pathway">
    <text evidence="6">Quinol/quinone metabolism; menaquinone biosynthesis.</text>
</comment>
<dbReference type="CDD" id="cd01335">
    <property type="entry name" value="Radical_SAM"/>
    <property type="match status" value="1"/>
</dbReference>
<dbReference type="UniPathway" id="UPA00079"/>
<evidence type="ECO:0000256" key="3">
    <source>
        <dbReference type="ARBA" id="ARBA00022723"/>
    </source>
</evidence>
<proteinExistence type="inferred from homology"/>
<dbReference type="SFLD" id="SFLDG01064">
    <property type="entry name" value="F420__menaquinone_cofactor_bio"/>
    <property type="match status" value="1"/>
</dbReference>
<dbReference type="Pfam" id="PF04055">
    <property type="entry name" value="Radical_SAM"/>
    <property type="match status" value="1"/>
</dbReference>
<dbReference type="OrthoDB" id="9802027at2"/>
<dbReference type="SFLD" id="SFLDS00029">
    <property type="entry name" value="Radical_SAM"/>
    <property type="match status" value="1"/>
</dbReference>
<evidence type="ECO:0000256" key="2">
    <source>
        <dbReference type="ARBA" id="ARBA00022691"/>
    </source>
</evidence>
<keyword evidence="3 6" id="KW-0479">Metal-binding</keyword>
<comment type="function">
    <text evidence="6">Radical SAM enzyme that catalyzes the cyclization of dehypoxanthine futalosine (DHFL) into cyclic dehypoxanthine futalosine (CDHFL), a step in the biosynthesis of menaquinone (MK, vitamin K2).</text>
</comment>
<feature type="binding site" evidence="8">
    <location>
        <position position="184"/>
    </location>
    <ligand>
        <name>S-adenosyl-L-methionine</name>
        <dbReference type="ChEBI" id="CHEBI:59789"/>
    </ligand>
</feature>
<keyword evidence="1 6" id="KW-0004">4Fe-4S</keyword>
<dbReference type="GO" id="GO:0051539">
    <property type="term" value="F:4 iron, 4 sulfur cluster binding"/>
    <property type="evidence" value="ECO:0007669"/>
    <property type="project" value="UniProtKB-KW"/>
</dbReference>
<keyword evidence="11" id="KW-1185">Reference proteome</keyword>
<dbReference type="PANTHER" id="PTHR43076:SF1">
    <property type="entry name" value="LIPOYL SYNTHASE 2"/>
    <property type="match status" value="1"/>
</dbReference>
<dbReference type="PIRSF" id="PIRSF004762">
    <property type="entry name" value="CHP00423"/>
    <property type="match status" value="1"/>
</dbReference>
<dbReference type="InterPro" id="IPR058240">
    <property type="entry name" value="rSAM_sf"/>
</dbReference>
<keyword evidence="4 6" id="KW-0408">Iron</keyword>
<feature type="binding site" evidence="8">
    <location>
        <position position="148"/>
    </location>
    <ligand>
        <name>(3R)-3-methyl-D-ornithine</name>
        <dbReference type="ChEBI" id="CHEBI:64642"/>
    </ligand>
</feature>
<name>A0A246BFB5_9DEIO</name>
<keyword evidence="6" id="KW-0474">Menaquinone biosynthesis</keyword>
<dbReference type="PANTHER" id="PTHR43076">
    <property type="entry name" value="FO SYNTHASE (COFH)"/>
    <property type="match status" value="1"/>
</dbReference>
<feature type="binding site" evidence="8">
    <location>
        <position position="303"/>
    </location>
    <ligand>
        <name>(3R)-3-methyl-D-ornithine</name>
        <dbReference type="ChEBI" id="CHEBI:64642"/>
    </ligand>
</feature>
<evidence type="ECO:0000256" key="1">
    <source>
        <dbReference type="ARBA" id="ARBA00022485"/>
    </source>
</evidence>
<comment type="caution">
    <text evidence="10">The sequence shown here is derived from an EMBL/GenBank/DDBJ whole genome shotgun (WGS) entry which is preliminary data.</text>
</comment>
<comment type="similarity">
    <text evidence="6">Belongs to the radical SAM superfamily. MqnC family.</text>
</comment>
<dbReference type="Gene3D" id="3.20.20.70">
    <property type="entry name" value="Aldolase class I"/>
    <property type="match status" value="1"/>
</dbReference>
<dbReference type="InterPro" id="IPR020050">
    <property type="entry name" value="FO_synthase_su2"/>
</dbReference>
<dbReference type="EC" id="1.21.98.1" evidence="6"/>
<sequence>MTAPAPIGTDPAAAALDRAVQGERLDHAGIEALYSLPLPDVAAAAHHLRLARRDPDTVTFLIDRNINYTNICNVGCNFCAFYRTARQKDSYTLDYEQISHKIRELEAVGGTRILLQGGVNPALGLDYYTGLLRHVKANHPTIRIDAFSPEEVLFMEKTFGHTLDDLLTILIEAGLDGLPGAGGEILEDDVRAKAAPARIRSEDWFRIIDAAQRRGLYTIATMVIGFGETYAQRTSHLLKIREQQDRANREYGGNGFSGFAMWTLQTEHTRLHGKAPGATAHEYLQQLAIARIALDNIPNIQASWPAQGFKVAQSALYYGANDLGSTMLEENVVSAAGGHGRHNATVRELVRIAVDAGFEPAIRNSRFQIIERPDVTAILGRDDANPEGDRAVGAS</sequence>
<evidence type="ECO:0000256" key="4">
    <source>
        <dbReference type="ARBA" id="ARBA00023004"/>
    </source>
</evidence>
<evidence type="ECO:0000256" key="6">
    <source>
        <dbReference type="HAMAP-Rule" id="MF_00992"/>
    </source>
</evidence>
<dbReference type="SFLD" id="SFLDF00342">
    <property type="entry name" value="cyclic_dehypoxanthine_futalosi"/>
    <property type="match status" value="1"/>
</dbReference>
<dbReference type="GO" id="GO:0044689">
    <property type="term" value="F:7,8-didemethyl-8-hydroxy-5-deazariboflavin synthase activity"/>
    <property type="evidence" value="ECO:0007669"/>
    <property type="project" value="TreeGrafter"/>
</dbReference>
<keyword evidence="6" id="KW-0560">Oxidoreductase</keyword>
<comment type="catalytic activity">
    <reaction evidence="6">
        <text>dehypoxanthine futalosine + S-adenosyl-L-methionine = cyclic dehypoxanthinylfutalosinate + 5'-deoxyadenosine + L-methionine + H(+)</text>
        <dbReference type="Rhea" id="RHEA:33083"/>
        <dbReference type="ChEBI" id="CHEBI:15378"/>
        <dbReference type="ChEBI" id="CHEBI:17319"/>
        <dbReference type="ChEBI" id="CHEBI:57844"/>
        <dbReference type="ChEBI" id="CHEBI:58864"/>
        <dbReference type="ChEBI" id="CHEBI:59789"/>
        <dbReference type="ChEBI" id="CHEBI:64270"/>
        <dbReference type="EC" id="1.21.98.1"/>
    </reaction>
</comment>
<keyword evidence="5 6" id="KW-0411">Iron-sulfur</keyword>
<feature type="binding site" evidence="8">
    <location>
        <position position="78"/>
    </location>
    <ligand>
        <name>S-adenosyl-L-methionine</name>
        <dbReference type="ChEBI" id="CHEBI:59789"/>
    </ligand>
</feature>
<dbReference type="Proteomes" id="UP000197208">
    <property type="component" value="Unassembled WGS sequence"/>
</dbReference>
<dbReference type="Pfam" id="PF19288">
    <property type="entry name" value="CofH_C"/>
    <property type="match status" value="1"/>
</dbReference>
<gene>
    <name evidence="6" type="primary">mqnC</name>
    <name evidence="10" type="ORF">CBQ26_17725</name>
</gene>
<dbReference type="GO" id="GO:0016765">
    <property type="term" value="F:transferase activity, transferring alkyl or aryl (other than methyl) groups"/>
    <property type="evidence" value="ECO:0007669"/>
    <property type="project" value="InterPro"/>
</dbReference>
<dbReference type="SFLD" id="SFLDG01389">
    <property type="entry name" value="menaquinone_synthsis_involved"/>
    <property type="match status" value="1"/>
</dbReference>
<dbReference type="NCBIfam" id="TIGR00423">
    <property type="entry name" value="CofH family radical SAM protein"/>
    <property type="match status" value="1"/>
</dbReference>
<reference evidence="10 11" key="1">
    <citation type="submission" date="2017-05" db="EMBL/GenBank/DDBJ databases">
        <title>De novo genome assembly of Deniococcus indicus strain DR1.</title>
        <authorList>
            <person name="Chauhan D."/>
            <person name="Yennamalli R.M."/>
            <person name="Priyadarshini R."/>
        </authorList>
    </citation>
    <scope>NUCLEOTIDE SEQUENCE [LARGE SCALE GENOMIC DNA]</scope>
    <source>
        <strain evidence="10 11">DR1</strain>
    </source>
</reference>
<dbReference type="InterPro" id="IPR022431">
    <property type="entry name" value="Cyclic_DHFL_synthase_mqnC"/>
</dbReference>
<dbReference type="AlphaFoldDB" id="A0A246BFB5"/>
<evidence type="ECO:0000313" key="11">
    <source>
        <dbReference type="Proteomes" id="UP000197208"/>
    </source>
</evidence>
<dbReference type="GO" id="GO:0046992">
    <property type="term" value="F:oxidoreductase activity, acting on X-H and Y-H to form an X-Y bond"/>
    <property type="evidence" value="ECO:0007669"/>
    <property type="project" value="UniProtKB-UniRule"/>
</dbReference>
<feature type="binding site" evidence="6 7">
    <location>
        <position position="76"/>
    </location>
    <ligand>
        <name>[4Fe-4S] cluster</name>
        <dbReference type="ChEBI" id="CHEBI:49883"/>
        <note>4Fe-4S-S-AdoMet</note>
    </ligand>
</feature>
<evidence type="ECO:0000256" key="7">
    <source>
        <dbReference type="PIRSR" id="PIRSR004762-1"/>
    </source>
</evidence>
<dbReference type="InterPro" id="IPR034405">
    <property type="entry name" value="F420"/>
</dbReference>
<dbReference type="EMBL" id="NHMK01000030">
    <property type="protein sequence ID" value="OWL93912.1"/>
    <property type="molecule type" value="Genomic_DNA"/>
</dbReference>
<evidence type="ECO:0000256" key="5">
    <source>
        <dbReference type="ARBA" id="ARBA00023014"/>
    </source>
</evidence>
<dbReference type="RefSeq" id="WP_088249951.1">
    <property type="nucleotide sequence ID" value="NZ_BNAM01000001.1"/>
</dbReference>
<feature type="domain" description="Radical SAM core" evidence="9">
    <location>
        <begin position="58"/>
        <end position="310"/>
    </location>
</feature>
<dbReference type="InterPro" id="IPR007197">
    <property type="entry name" value="rSAM"/>
</dbReference>